<accession>A0A6C1B986</accession>
<evidence type="ECO:0000256" key="1">
    <source>
        <dbReference type="SAM" id="Phobius"/>
    </source>
</evidence>
<gene>
    <name evidence="2" type="ORF">G3580_15475</name>
</gene>
<keyword evidence="1" id="KW-0812">Transmembrane</keyword>
<evidence type="ECO:0000313" key="3">
    <source>
        <dbReference type="Proteomes" id="UP000501991"/>
    </source>
</evidence>
<dbReference type="KEGG" id="azq:G3580_15475"/>
<keyword evidence="1" id="KW-0472">Membrane</keyword>
<dbReference type="EMBL" id="CP048836">
    <property type="protein sequence ID" value="QID18900.1"/>
    <property type="molecule type" value="Genomic_DNA"/>
</dbReference>
<keyword evidence="1" id="KW-1133">Transmembrane helix</keyword>
<proteinExistence type="predicted"/>
<organism evidence="2 3">
    <name type="scientific">Nitrogeniibacter mangrovi</name>
    <dbReference type="NCBI Taxonomy" id="2016596"/>
    <lineage>
        <taxon>Bacteria</taxon>
        <taxon>Pseudomonadati</taxon>
        <taxon>Pseudomonadota</taxon>
        <taxon>Betaproteobacteria</taxon>
        <taxon>Rhodocyclales</taxon>
        <taxon>Zoogloeaceae</taxon>
        <taxon>Nitrogeniibacter</taxon>
    </lineage>
</organism>
<dbReference type="RefSeq" id="WP_173767003.1">
    <property type="nucleotide sequence ID" value="NZ_CP048836.1"/>
</dbReference>
<keyword evidence="3" id="KW-1185">Reference proteome</keyword>
<dbReference type="Proteomes" id="UP000501991">
    <property type="component" value="Chromosome"/>
</dbReference>
<evidence type="ECO:0000313" key="2">
    <source>
        <dbReference type="EMBL" id="QID18900.1"/>
    </source>
</evidence>
<feature type="transmembrane region" description="Helical" evidence="1">
    <location>
        <begin position="38"/>
        <end position="60"/>
    </location>
</feature>
<name>A0A6C1B986_9RHOO</name>
<sequence>MRKALARQRLIAGTLLAALLFNAPLLWLVDVEATVLGVPALYAYLFAVWGGFIAFLAWVVERGG</sequence>
<protein>
    <submittedName>
        <fullName evidence="2">Uncharacterized protein</fullName>
    </submittedName>
</protein>
<reference evidence="2 3" key="1">
    <citation type="submission" date="2020-02" db="EMBL/GenBank/DDBJ databases">
        <title>Nitrogenibacter mangrovi gen. nov., sp. nov. isolated from mangrove sediment, a denitrifying betaproteobacterium.</title>
        <authorList>
            <person name="Liao H."/>
            <person name="Tian Y."/>
        </authorList>
    </citation>
    <scope>NUCLEOTIDE SEQUENCE [LARGE SCALE GENOMIC DNA]</scope>
    <source>
        <strain evidence="2 3">M9-3-2</strain>
    </source>
</reference>
<dbReference type="AlphaFoldDB" id="A0A6C1B986"/>